<feature type="compositionally biased region" description="Basic residues" evidence="1">
    <location>
        <begin position="36"/>
        <end position="52"/>
    </location>
</feature>
<comment type="caution">
    <text evidence="2">The sequence shown here is derived from an EMBL/GenBank/DDBJ whole genome shotgun (WGS) entry which is preliminary data.</text>
</comment>
<feature type="compositionally biased region" description="Gly residues" evidence="1">
    <location>
        <begin position="93"/>
        <end position="106"/>
    </location>
</feature>
<feature type="compositionally biased region" description="Acidic residues" evidence="1">
    <location>
        <begin position="57"/>
        <end position="79"/>
    </location>
</feature>
<feature type="region of interest" description="Disordered" evidence="1">
    <location>
        <begin position="23"/>
        <end position="106"/>
    </location>
</feature>
<dbReference type="EMBL" id="JAYRBN010000063">
    <property type="protein sequence ID" value="KAL2738468.1"/>
    <property type="molecule type" value="Genomic_DNA"/>
</dbReference>
<proteinExistence type="predicted"/>
<gene>
    <name evidence="2" type="ORF">V1477_011827</name>
</gene>
<evidence type="ECO:0000313" key="2">
    <source>
        <dbReference type="EMBL" id="KAL2738468.1"/>
    </source>
</evidence>
<keyword evidence="3" id="KW-1185">Reference proteome</keyword>
<protein>
    <submittedName>
        <fullName evidence="2">Uncharacterized protein</fullName>
    </submittedName>
</protein>
<evidence type="ECO:0000256" key="1">
    <source>
        <dbReference type="SAM" id="MobiDB-lite"/>
    </source>
</evidence>
<organism evidence="2 3">
    <name type="scientific">Vespula maculifrons</name>
    <name type="common">Eastern yellow jacket</name>
    <name type="synonym">Wasp</name>
    <dbReference type="NCBI Taxonomy" id="7453"/>
    <lineage>
        <taxon>Eukaryota</taxon>
        <taxon>Metazoa</taxon>
        <taxon>Ecdysozoa</taxon>
        <taxon>Arthropoda</taxon>
        <taxon>Hexapoda</taxon>
        <taxon>Insecta</taxon>
        <taxon>Pterygota</taxon>
        <taxon>Neoptera</taxon>
        <taxon>Endopterygota</taxon>
        <taxon>Hymenoptera</taxon>
        <taxon>Apocrita</taxon>
        <taxon>Aculeata</taxon>
        <taxon>Vespoidea</taxon>
        <taxon>Vespidae</taxon>
        <taxon>Vespinae</taxon>
        <taxon>Vespula</taxon>
    </lineage>
</organism>
<accession>A0ABD2C1Z9</accession>
<dbReference type="AlphaFoldDB" id="A0ABD2C1Z9"/>
<dbReference type="Proteomes" id="UP001607303">
    <property type="component" value="Unassembled WGS sequence"/>
</dbReference>
<reference evidence="2 3" key="1">
    <citation type="journal article" date="2024" name="Ann. Entomol. Soc. Am.">
        <title>Genomic analyses of the southern and eastern yellowjacket wasps (Hymenoptera: Vespidae) reveal evolutionary signatures of social life.</title>
        <authorList>
            <person name="Catto M.A."/>
            <person name="Caine P.B."/>
            <person name="Orr S.E."/>
            <person name="Hunt B.G."/>
            <person name="Goodisman M.A.D."/>
        </authorList>
    </citation>
    <scope>NUCLEOTIDE SEQUENCE [LARGE SCALE GENOMIC DNA]</scope>
    <source>
        <strain evidence="2">232</strain>
        <tissue evidence="2">Head and thorax</tissue>
    </source>
</reference>
<sequence length="168" mass="18656">MQMRDPRFGLGLDWQIARGAALRLKLPDGTTPSNNNKKKKKKKKEKRKKKNKKEPSENEDDDGDDEEEEKEEEEEEEENEAVRAHTSLKVDSGGVGDEYGDGSGIGDGPLGPDVVPLPPAIHYELSVRGQVFFWISAILSLSGCSFSGQRESFACRDTTVRSASRFRG</sequence>
<evidence type="ECO:0000313" key="3">
    <source>
        <dbReference type="Proteomes" id="UP001607303"/>
    </source>
</evidence>
<name>A0ABD2C1Z9_VESMC</name>